<comment type="cofactor">
    <cofactor evidence="1 5">
        <name>Zn(2+)</name>
        <dbReference type="ChEBI" id="CHEBI:29105"/>
    </cofactor>
</comment>
<dbReference type="Gene3D" id="3.90.180.10">
    <property type="entry name" value="Medium-chain alcohol dehydrogenases, catalytic domain"/>
    <property type="match status" value="1"/>
</dbReference>
<dbReference type="InterPro" id="IPR020843">
    <property type="entry name" value="ER"/>
</dbReference>
<keyword evidence="8" id="KW-1185">Reference proteome</keyword>
<dbReference type="CDD" id="cd08234">
    <property type="entry name" value="threonine_DH_like"/>
    <property type="match status" value="1"/>
</dbReference>
<evidence type="ECO:0000256" key="5">
    <source>
        <dbReference type="RuleBase" id="RU361277"/>
    </source>
</evidence>
<comment type="similarity">
    <text evidence="5">Belongs to the zinc-containing alcohol dehydrogenase family.</text>
</comment>
<dbReference type="Pfam" id="PF00107">
    <property type="entry name" value="ADH_zinc_N"/>
    <property type="match status" value="1"/>
</dbReference>
<accession>A0ABP8U6X1</accession>
<dbReference type="SUPFAM" id="SSF50129">
    <property type="entry name" value="GroES-like"/>
    <property type="match status" value="1"/>
</dbReference>
<dbReference type="EMBL" id="BAABHK010000002">
    <property type="protein sequence ID" value="GAA4622030.1"/>
    <property type="molecule type" value="Genomic_DNA"/>
</dbReference>
<dbReference type="Pfam" id="PF08240">
    <property type="entry name" value="ADH_N"/>
    <property type="match status" value="1"/>
</dbReference>
<dbReference type="Proteomes" id="UP001501442">
    <property type="component" value="Unassembled WGS sequence"/>
</dbReference>
<dbReference type="SUPFAM" id="SSF51735">
    <property type="entry name" value="NAD(P)-binding Rossmann-fold domains"/>
    <property type="match status" value="1"/>
</dbReference>
<dbReference type="InterPro" id="IPR002328">
    <property type="entry name" value="ADH_Zn_CS"/>
</dbReference>
<dbReference type="PANTHER" id="PTHR43401:SF5">
    <property type="entry name" value="ALCOHOL DEHYDROGENASE-RELATED"/>
    <property type="match status" value="1"/>
</dbReference>
<evidence type="ECO:0000313" key="8">
    <source>
        <dbReference type="Proteomes" id="UP001501442"/>
    </source>
</evidence>
<protein>
    <submittedName>
        <fullName evidence="7">Zinc-dependent alcohol dehydrogenase family protein</fullName>
    </submittedName>
</protein>
<evidence type="ECO:0000256" key="2">
    <source>
        <dbReference type="ARBA" id="ARBA00022723"/>
    </source>
</evidence>
<gene>
    <name evidence="7" type="ORF">GCM10023196_012590</name>
</gene>
<dbReference type="InterPro" id="IPR036291">
    <property type="entry name" value="NAD(P)-bd_dom_sf"/>
</dbReference>
<sequence>MRAAVISTPGSLSVQTVADPAPGPGQVLIAPRAVGVCGTDLHILDGEFPPTPYPIIPGHEFAGEVVALGAGVTDVAAGDRVAVDPSLFCGHCVYCKRQRGNLCLNWNAIGDTVDGAFAEYVAVPAANVYPLPEGMSHAAGALVEPLACVVHGLRRLAIPPGGEVLIIGAGTIGLLLAQAAGRSGAVRVSMVDTDPARLSRAAKLGADVVATSVEEVLGGRDVGFEHVIDATGVPAATQAALPALCRGGTLLVFGVSPAEARLSVSPFQVYNDEISVIGSMAVLNTFEPALRLMGSGAITAQDLITHQVPLERAAEAFTAVRERAGLKAQVTAG</sequence>
<dbReference type="InterPro" id="IPR050129">
    <property type="entry name" value="Zn_alcohol_dh"/>
</dbReference>
<dbReference type="InterPro" id="IPR011032">
    <property type="entry name" value="GroES-like_sf"/>
</dbReference>
<evidence type="ECO:0000259" key="6">
    <source>
        <dbReference type="SMART" id="SM00829"/>
    </source>
</evidence>
<organism evidence="7 8">
    <name type="scientific">Actinoallomurus vinaceus</name>
    <dbReference type="NCBI Taxonomy" id="1080074"/>
    <lineage>
        <taxon>Bacteria</taxon>
        <taxon>Bacillati</taxon>
        <taxon>Actinomycetota</taxon>
        <taxon>Actinomycetes</taxon>
        <taxon>Streptosporangiales</taxon>
        <taxon>Thermomonosporaceae</taxon>
        <taxon>Actinoallomurus</taxon>
    </lineage>
</organism>
<dbReference type="InterPro" id="IPR013149">
    <property type="entry name" value="ADH-like_C"/>
</dbReference>
<name>A0ABP8U6X1_9ACTN</name>
<evidence type="ECO:0000256" key="1">
    <source>
        <dbReference type="ARBA" id="ARBA00001947"/>
    </source>
</evidence>
<dbReference type="RefSeq" id="WP_345429684.1">
    <property type="nucleotide sequence ID" value="NZ_BAABHK010000002.1"/>
</dbReference>
<dbReference type="SMART" id="SM00829">
    <property type="entry name" value="PKS_ER"/>
    <property type="match status" value="1"/>
</dbReference>
<dbReference type="PANTHER" id="PTHR43401">
    <property type="entry name" value="L-THREONINE 3-DEHYDROGENASE"/>
    <property type="match status" value="1"/>
</dbReference>
<evidence type="ECO:0000256" key="3">
    <source>
        <dbReference type="ARBA" id="ARBA00022833"/>
    </source>
</evidence>
<keyword evidence="2 5" id="KW-0479">Metal-binding</keyword>
<dbReference type="InterPro" id="IPR013154">
    <property type="entry name" value="ADH-like_N"/>
</dbReference>
<evidence type="ECO:0000313" key="7">
    <source>
        <dbReference type="EMBL" id="GAA4622030.1"/>
    </source>
</evidence>
<keyword evidence="4" id="KW-0560">Oxidoreductase</keyword>
<keyword evidence="3 5" id="KW-0862">Zinc</keyword>
<dbReference type="PROSITE" id="PS00059">
    <property type="entry name" value="ADH_ZINC"/>
    <property type="match status" value="1"/>
</dbReference>
<evidence type="ECO:0000256" key="4">
    <source>
        <dbReference type="ARBA" id="ARBA00023002"/>
    </source>
</evidence>
<reference evidence="8" key="1">
    <citation type="journal article" date="2019" name="Int. J. Syst. Evol. Microbiol.">
        <title>The Global Catalogue of Microorganisms (GCM) 10K type strain sequencing project: providing services to taxonomists for standard genome sequencing and annotation.</title>
        <authorList>
            <consortium name="The Broad Institute Genomics Platform"/>
            <consortium name="The Broad Institute Genome Sequencing Center for Infectious Disease"/>
            <person name="Wu L."/>
            <person name="Ma J."/>
        </authorList>
    </citation>
    <scope>NUCLEOTIDE SEQUENCE [LARGE SCALE GENOMIC DNA]</scope>
    <source>
        <strain evidence="8">JCM 17939</strain>
    </source>
</reference>
<proteinExistence type="inferred from homology"/>
<dbReference type="Gene3D" id="3.40.50.720">
    <property type="entry name" value="NAD(P)-binding Rossmann-like Domain"/>
    <property type="match status" value="1"/>
</dbReference>
<feature type="domain" description="Enoyl reductase (ER)" evidence="6">
    <location>
        <begin position="7"/>
        <end position="326"/>
    </location>
</feature>
<comment type="caution">
    <text evidence="7">The sequence shown here is derived from an EMBL/GenBank/DDBJ whole genome shotgun (WGS) entry which is preliminary data.</text>
</comment>